<feature type="non-terminal residue" evidence="1">
    <location>
        <position position="116"/>
    </location>
</feature>
<reference evidence="1 2" key="1">
    <citation type="submission" date="2016-02" db="EMBL/GenBank/DDBJ databases">
        <title>Genome analysis of coral dinoflagellate symbionts highlights evolutionary adaptations to a symbiotic lifestyle.</title>
        <authorList>
            <person name="Aranda M."/>
            <person name="Li Y."/>
            <person name="Liew Y.J."/>
            <person name="Baumgarten S."/>
            <person name="Simakov O."/>
            <person name="Wilson M."/>
            <person name="Piel J."/>
            <person name="Ashoor H."/>
            <person name="Bougouffa S."/>
            <person name="Bajic V.B."/>
            <person name="Ryu T."/>
            <person name="Ravasi T."/>
            <person name="Bayer T."/>
            <person name="Micklem G."/>
            <person name="Kim H."/>
            <person name="Bhak J."/>
            <person name="Lajeunesse T.C."/>
            <person name="Voolstra C.R."/>
        </authorList>
    </citation>
    <scope>NUCLEOTIDE SEQUENCE [LARGE SCALE GENOMIC DNA]</scope>
    <source>
        <strain evidence="1 2">CCMP2467</strain>
    </source>
</reference>
<protein>
    <submittedName>
        <fullName evidence="1">Uncharacterized protein</fullName>
    </submittedName>
</protein>
<feature type="non-terminal residue" evidence="1">
    <location>
        <position position="1"/>
    </location>
</feature>
<dbReference type="OrthoDB" id="408088at2759"/>
<dbReference type="EMBL" id="LSRX01003214">
    <property type="protein sequence ID" value="OLP74782.1"/>
    <property type="molecule type" value="Genomic_DNA"/>
</dbReference>
<comment type="caution">
    <text evidence="1">The sequence shown here is derived from an EMBL/GenBank/DDBJ whole genome shotgun (WGS) entry which is preliminary data.</text>
</comment>
<name>A0A1Q9BVU8_SYMMI</name>
<evidence type="ECO:0000313" key="1">
    <source>
        <dbReference type="EMBL" id="OLP74782.1"/>
    </source>
</evidence>
<gene>
    <name evidence="1" type="ORF">AK812_SmicGene45582</name>
</gene>
<accession>A0A1Q9BVU8</accession>
<dbReference type="AlphaFoldDB" id="A0A1Q9BVU8"/>
<dbReference type="Proteomes" id="UP000186817">
    <property type="component" value="Unassembled WGS sequence"/>
</dbReference>
<sequence length="116" mass="12825">EYIGGGNCAKLIFDVEYEKDAPDLHTKLFAKIPFPLAGNTLSDRMASSVMQSGAEIGEINAQRLLESRLPFQIPRYYFADVSNVSTVGKNGLSAVDGIWETSNWILITERIPFGLK</sequence>
<keyword evidence="2" id="KW-1185">Reference proteome</keyword>
<evidence type="ECO:0000313" key="2">
    <source>
        <dbReference type="Proteomes" id="UP000186817"/>
    </source>
</evidence>
<proteinExistence type="predicted"/>
<organism evidence="1 2">
    <name type="scientific">Symbiodinium microadriaticum</name>
    <name type="common">Dinoflagellate</name>
    <name type="synonym">Zooxanthella microadriatica</name>
    <dbReference type="NCBI Taxonomy" id="2951"/>
    <lineage>
        <taxon>Eukaryota</taxon>
        <taxon>Sar</taxon>
        <taxon>Alveolata</taxon>
        <taxon>Dinophyceae</taxon>
        <taxon>Suessiales</taxon>
        <taxon>Symbiodiniaceae</taxon>
        <taxon>Symbiodinium</taxon>
    </lineage>
</organism>